<sequence length="132" mass="14848">MSGIRDLGSISCHRKFFPSSNSNFRYKTLFQMWSESQRAYYCFVIGLEMEMSCQMSFLLEDSIKSNMGLMLSSLNWSSLTSLPLHGFRSADVDVVICRVIGLNSSCLFLFDPGTILAAFWARSSRQSVGISV</sequence>
<protein>
    <submittedName>
        <fullName evidence="1">Uncharacterized protein</fullName>
    </submittedName>
</protein>
<evidence type="ECO:0000313" key="1">
    <source>
        <dbReference type="EMBL" id="KFM63717.1"/>
    </source>
</evidence>
<proteinExistence type="predicted"/>
<organism evidence="1 2">
    <name type="scientific">Stegodyphus mimosarum</name>
    <name type="common">African social velvet spider</name>
    <dbReference type="NCBI Taxonomy" id="407821"/>
    <lineage>
        <taxon>Eukaryota</taxon>
        <taxon>Metazoa</taxon>
        <taxon>Ecdysozoa</taxon>
        <taxon>Arthropoda</taxon>
        <taxon>Chelicerata</taxon>
        <taxon>Arachnida</taxon>
        <taxon>Araneae</taxon>
        <taxon>Araneomorphae</taxon>
        <taxon>Entelegynae</taxon>
        <taxon>Eresoidea</taxon>
        <taxon>Eresidae</taxon>
        <taxon>Stegodyphus</taxon>
    </lineage>
</organism>
<reference evidence="1 2" key="1">
    <citation type="submission" date="2013-11" db="EMBL/GenBank/DDBJ databases">
        <title>Genome sequencing of Stegodyphus mimosarum.</title>
        <authorList>
            <person name="Bechsgaard J."/>
        </authorList>
    </citation>
    <scope>NUCLEOTIDE SEQUENCE [LARGE SCALE GENOMIC DNA]</scope>
</reference>
<evidence type="ECO:0000313" key="2">
    <source>
        <dbReference type="Proteomes" id="UP000054359"/>
    </source>
</evidence>
<accession>A0A087TF28</accession>
<dbReference type="AlphaFoldDB" id="A0A087TF28"/>
<keyword evidence="2" id="KW-1185">Reference proteome</keyword>
<name>A0A087TF28_STEMI</name>
<dbReference type="Proteomes" id="UP000054359">
    <property type="component" value="Unassembled WGS sequence"/>
</dbReference>
<feature type="non-terminal residue" evidence="1">
    <location>
        <position position="132"/>
    </location>
</feature>
<gene>
    <name evidence="1" type="ORF">X975_24467</name>
</gene>
<dbReference type="EMBL" id="KK114930">
    <property type="protein sequence ID" value="KFM63717.1"/>
    <property type="molecule type" value="Genomic_DNA"/>
</dbReference>